<reference evidence="2" key="1">
    <citation type="journal article" date="2020" name="Nat. Genet.">
        <title>Genomic diversifications of five Gossypium allopolyploid species and their impact on cotton improvement.</title>
        <authorList>
            <person name="Chen Z.J."/>
            <person name="Sreedasyam A."/>
            <person name="Ando A."/>
            <person name="Song Q."/>
            <person name="De Santiago L.M."/>
            <person name="Hulse-Kemp A.M."/>
            <person name="Ding M."/>
            <person name="Ye W."/>
            <person name="Kirkbride R.C."/>
            <person name="Jenkins J."/>
            <person name="Plott C."/>
            <person name="Lovell J."/>
            <person name="Lin Y.M."/>
            <person name="Vaughn R."/>
            <person name="Liu B."/>
            <person name="Simpson S."/>
            <person name="Scheffler B.E."/>
            <person name="Wen L."/>
            <person name="Saski C.A."/>
            <person name="Grover C.E."/>
            <person name="Hu G."/>
            <person name="Conover J.L."/>
            <person name="Carlson J.W."/>
            <person name="Shu S."/>
            <person name="Boston L.B."/>
            <person name="Williams M."/>
            <person name="Peterson D.G."/>
            <person name="McGee K."/>
            <person name="Jones D.C."/>
            <person name="Wendel J.F."/>
            <person name="Stelly D.M."/>
            <person name="Grimwood J."/>
            <person name="Schmutz J."/>
        </authorList>
    </citation>
    <scope>NUCLEOTIDE SEQUENCE [LARGE SCALE GENOMIC DNA]</scope>
    <source>
        <strain evidence="2">cv. TM-1</strain>
    </source>
</reference>
<dbReference type="Proteomes" id="UP000818029">
    <property type="component" value="Chromosome D08"/>
</dbReference>
<dbReference type="GeneID" id="107893747"/>
<dbReference type="Gene3D" id="3.40.50.1460">
    <property type="match status" value="1"/>
</dbReference>
<dbReference type="InterPro" id="IPR001096">
    <property type="entry name" value="Peptidase_C13"/>
</dbReference>
<name>A0ABM3AJS6_GOSHI</name>
<keyword evidence="2" id="KW-1185">Reference proteome</keyword>
<evidence type="ECO:0000313" key="2">
    <source>
        <dbReference type="Proteomes" id="UP000818029"/>
    </source>
</evidence>
<organism evidence="2 3">
    <name type="scientific">Gossypium hirsutum</name>
    <name type="common">Upland cotton</name>
    <name type="synonym">Gossypium mexicanum</name>
    <dbReference type="NCBI Taxonomy" id="3635"/>
    <lineage>
        <taxon>Eukaryota</taxon>
        <taxon>Viridiplantae</taxon>
        <taxon>Streptophyta</taxon>
        <taxon>Embryophyta</taxon>
        <taxon>Tracheophyta</taxon>
        <taxon>Spermatophyta</taxon>
        <taxon>Magnoliopsida</taxon>
        <taxon>eudicotyledons</taxon>
        <taxon>Gunneridae</taxon>
        <taxon>Pentapetalae</taxon>
        <taxon>rosids</taxon>
        <taxon>malvids</taxon>
        <taxon>Malvales</taxon>
        <taxon>Malvaceae</taxon>
        <taxon>Malvoideae</taxon>
        <taxon>Gossypium</taxon>
    </lineage>
</organism>
<dbReference type="RefSeq" id="XP_040955098.1">
    <property type="nucleotide sequence ID" value="XM_041099164.1"/>
</dbReference>
<reference evidence="3" key="2">
    <citation type="submission" date="2025-08" db="UniProtKB">
        <authorList>
            <consortium name="RefSeq"/>
        </authorList>
    </citation>
    <scope>IDENTIFICATION</scope>
</reference>
<dbReference type="PANTHER" id="PTHR12000:SF50">
    <property type="entry name" value="VACUOLAR-PROCESSING ENZYME GAMMA-ISOZYME"/>
    <property type="match status" value="1"/>
</dbReference>
<proteinExistence type="inferred from homology"/>
<gene>
    <name evidence="3" type="primary">LOC107893747</name>
</gene>
<evidence type="ECO:0000256" key="1">
    <source>
        <dbReference type="ARBA" id="ARBA00009941"/>
    </source>
</evidence>
<evidence type="ECO:0000313" key="3">
    <source>
        <dbReference type="RefSeq" id="XP_040955098.1"/>
    </source>
</evidence>
<accession>A0ABM3AJS6</accession>
<sequence length="213" mass="24771">MWIRCSSVDCDRIHCRMKPIVLESSWGTYYPGEYPSPPPEYETCLGDLYSVAWMEDSDIHNLRKETLHQQYEIVKRRTINDNYAYGSHVMQLGDIGISMDNLFTCLGTNPANDNFKFVDGSSLLPPTKAINQRYADLFHFWDKYRKAPDVLVRKVEAQKQYRYTVFVCGCPKAYHPACIKRDEAFFKSKAKWNCGIMCLCPFQTLFCCKIIHS</sequence>
<comment type="similarity">
    <text evidence="1">Belongs to the peptidase C13 family.</text>
</comment>
<protein>
    <submittedName>
        <fullName evidence="3">Vacuolar-processing enzyme isoform X1</fullName>
    </submittedName>
</protein>
<dbReference type="PANTHER" id="PTHR12000">
    <property type="entry name" value="HEMOGLOBINASE FAMILY MEMBER"/>
    <property type="match status" value="1"/>
</dbReference>
<dbReference type="Pfam" id="PF01650">
    <property type="entry name" value="Peptidase_C13"/>
    <property type="match status" value="1"/>
</dbReference>